<organism evidence="1">
    <name type="scientific">Anguilla anguilla</name>
    <name type="common">European freshwater eel</name>
    <name type="synonym">Muraena anguilla</name>
    <dbReference type="NCBI Taxonomy" id="7936"/>
    <lineage>
        <taxon>Eukaryota</taxon>
        <taxon>Metazoa</taxon>
        <taxon>Chordata</taxon>
        <taxon>Craniata</taxon>
        <taxon>Vertebrata</taxon>
        <taxon>Euteleostomi</taxon>
        <taxon>Actinopterygii</taxon>
        <taxon>Neopterygii</taxon>
        <taxon>Teleostei</taxon>
        <taxon>Anguilliformes</taxon>
        <taxon>Anguillidae</taxon>
        <taxon>Anguilla</taxon>
    </lineage>
</organism>
<reference evidence="1" key="1">
    <citation type="submission" date="2014-11" db="EMBL/GenBank/DDBJ databases">
        <authorList>
            <person name="Amaro Gonzalez C."/>
        </authorList>
    </citation>
    <scope>NUCLEOTIDE SEQUENCE</scope>
</reference>
<reference evidence="1" key="2">
    <citation type="journal article" date="2015" name="Fish Shellfish Immunol.">
        <title>Early steps in the European eel (Anguilla anguilla)-Vibrio vulnificus interaction in the gills: Role of the RtxA13 toxin.</title>
        <authorList>
            <person name="Callol A."/>
            <person name="Pajuelo D."/>
            <person name="Ebbesson L."/>
            <person name="Teles M."/>
            <person name="MacKenzie S."/>
            <person name="Amaro C."/>
        </authorList>
    </citation>
    <scope>NUCLEOTIDE SEQUENCE</scope>
</reference>
<sequence>MMSEPDVLPAGLLCGRAQVRVIEREGVSAGLHMLTNL</sequence>
<proteinExistence type="predicted"/>
<protein>
    <submittedName>
        <fullName evidence="1">Uncharacterized protein</fullName>
    </submittedName>
</protein>
<evidence type="ECO:0000313" key="1">
    <source>
        <dbReference type="EMBL" id="JAH74107.1"/>
    </source>
</evidence>
<accession>A0A0E9V7T1</accession>
<dbReference type="EMBL" id="GBXM01034470">
    <property type="protein sequence ID" value="JAH74107.1"/>
    <property type="molecule type" value="Transcribed_RNA"/>
</dbReference>
<dbReference type="AlphaFoldDB" id="A0A0E9V7T1"/>
<name>A0A0E9V7T1_ANGAN</name>